<evidence type="ECO:0000259" key="6">
    <source>
        <dbReference type="PROSITE" id="PS50926"/>
    </source>
</evidence>
<dbReference type="CDD" id="cd02440">
    <property type="entry name" value="AdoMet_MTases"/>
    <property type="match status" value="1"/>
</dbReference>
<dbReference type="Pfam" id="PF05958">
    <property type="entry name" value="tRNA_U5-meth_tr"/>
    <property type="match status" value="1"/>
</dbReference>
<comment type="similarity">
    <text evidence="4">Belongs to the class I-like SAM-binding methyltransferase superfamily. RNA M5U methyltransferase family.</text>
</comment>
<keyword evidence="1 4" id="KW-0489">Methyltransferase</keyword>
<dbReference type="NCBIfam" id="TIGR00479">
    <property type="entry name" value="rumA"/>
    <property type="match status" value="1"/>
</dbReference>
<dbReference type="AlphaFoldDB" id="Q3B113"/>
<dbReference type="InterPro" id="IPR012340">
    <property type="entry name" value="NA-bd_OB-fold"/>
</dbReference>
<dbReference type="Gene3D" id="3.40.50.150">
    <property type="entry name" value="Vaccinia Virus protein VP39"/>
    <property type="match status" value="1"/>
</dbReference>
<dbReference type="SUPFAM" id="SSF53335">
    <property type="entry name" value="S-adenosyl-L-methionine-dependent methyltransferases"/>
    <property type="match status" value="1"/>
</dbReference>
<dbReference type="Proteomes" id="UP000002709">
    <property type="component" value="Chromosome"/>
</dbReference>
<sequence length="476" mass="53094">MADTTYRKGDIIELTITDLAEKEQCFGRLPSGMGVMVSGMLAIGDRVSAEIRKVRQRYIEAVAVEVLEPSVDRTAPPCRFFGVCGGCKLMHVSYEAQLRYKEKKVRDALAHLGGFEDPPLTPAHPAPSSVHYRNKIEFSCSSKRYLLHEEIAADRLQAPKNFALGFHAPGNFEKVIDIDRCFLATDGMNRVLNLTREFALLNTLAAYGAKEHTGFLRNLVVRYSEEREELMVNIVTSWYDRDLMERYRLHLESGMEGVRMTIVNNVTSRPNTVAVGEHEYIVSGSGVITERLGELDFRISANSFFQTNTRQAEALYACILRAAGLKAEDTVYDLYCGTGTITLFMARHCRMAVGLEVVESSIQDARANAEFNSIRNAVFFQADLKDFGTLLPTLDSYGRPDVVVTDPPRAGMHPKALQAMVQLEARRIIYVSCNPASLGRDGKEIAAAGYRLESVEPVDMFPHTAHIESVACFVRD</sequence>
<keyword evidence="2 4" id="KW-0808">Transferase</keyword>
<evidence type="ECO:0000256" key="4">
    <source>
        <dbReference type="PROSITE-ProRule" id="PRU01024"/>
    </source>
</evidence>
<dbReference type="GO" id="GO:0070475">
    <property type="term" value="P:rRNA base methylation"/>
    <property type="evidence" value="ECO:0007669"/>
    <property type="project" value="TreeGrafter"/>
</dbReference>
<name>Q3B113_CHLL3</name>
<dbReference type="PROSITE" id="PS01230">
    <property type="entry name" value="TRMA_1"/>
    <property type="match status" value="1"/>
</dbReference>
<dbReference type="InterPro" id="IPR010280">
    <property type="entry name" value="U5_MeTrfase_fam"/>
</dbReference>
<feature type="binding site" evidence="4">
    <location>
        <position position="306"/>
    </location>
    <ligand>
        <name>S-adenosyl-L-methionine</name>
        <dbReference type="ChEBI" id="CHEBI:59789"/>
    </ligand>
</feature>
<dbReference type="PANTHER" id="PTHR11061:SF30">
    <property type="entry name" value="TRNA (URACIL(54)-C(5))-METHYLTRANSFERASE"/>
    <property type="match status" value="1"/>
</dbReference>
<evidence type="ECO:0000313" key="7">
    <source>
        <dbReference type="EMBL" id="ABB24968.1"/>
    </source>
</evidence>
<dbReference type="InterPro" id="IPR002792">
    <property type="entry name" value="TRAM_dom"/>
</dbReference>
<dbReference type="Gene3D" id="2.40.50.140">
    <property type="entry name" value="Nucleic acid-binding proteins"/>
    <property type="match status" value="1"/>
</dbReference>
<dbReference type="eggNOG" id="COG2265">
    <property type="taxonomic scope" value="Bacteria"/>
</dbReference>
<dbReference type="HOGENOM" id="CLU_014689_7_2_10"/>
<dbReference type="KEGG" id="plt:Plut_2126"/>
<dbReference type="PROSITE" id="PS51687">
    <property type="entry name" value="SAM_MT_RNA_M5U"/>
    <property type="match status" value="1"/>
</dbReference>
<dbReference type="PANTHER" id="PTHR11061">
    <property type="entry name" value="RNA M5U METHYLTRANSFERASE"/>
    <property type="match status" value="1"/>
</dbReference>
<dbReference type="InterPro" id="IPR030390">
    <property type="entry name" value="MeTrfase_TrmA_AS"/>
</dbReference>
<organism evidence="7 8">
    <name type="scientific">Chlorobium luteolum (strain DSM 273 / BCRC 81028 / 2530)</name>
    <name type="common">Pelodictyon luteolum</name>
    <dbReference type="NCBI Taxonomy" id="319225"/>
    <lineage>
        <taxon>Bacteria</taxon>
        <taxon>Pseudomonadati</taxon>
        <taxon>Chlorobiota</taxon>
        <taxon>Chlorobiia</taxon>
        <taxon>Chlorobiales</taxon>
        <taxon>Chlorobiaceae</taxon>
        <taxon>Chlorobium/Pelodictyon group</taxon>
        <taxon>Pelodictyon</taxon>
    </lineage>
</organism>
<dbReference type="InterPro" id="IPR029063">
    <property type="entry name" value="SAM-dependent_MTases_sf"/>
</dbReference>
<reference evidence="8" key="1">
    <citation type="submission" date="2005-08" db="EMBL/GenBank/DDBJ databases">
        <title>Complete sequence of Pelodictyon luteolum DSM 273.</title>
        <authorList>
            <consortium name="US DOE Joint Genome Institute"/>
            <person name="Copeland A."/>
            <person name="Lucas S."/>
            <person name="Lapidus A."/>
            <person name="Barry K."/>
            <person name="Detter J.C."/>
            <person name="Glavina T."/>
            <person name="Hammon N."/>
            <person name="Israni S."/>
            <person name="Pitluck S."/>
            <person name="Bryant D."/>
            <person name="Schmutz J."/>
            <person name="Larimer F."/>
            <person name="Land M."/>
            <person name="Kyrpides N."/>
            <person name="Ivanova N."/>
            <person name="Richardson P."/>
        </authorList>
    </citation>
    <scope>NUCLEOTIDE SEQUENCE [LARGE SCALE GENOMIC DNA]</scope>
    <source>
        <strain evidence="8">DSM 273 / BCRC 81028 / 2530</strain>
    </source>
</reference>
<gene>
    <name evidence="7" type="ordered locus">Plut_2126</name>
</gene>
<dbReference type="STRING" id="319225.Plut_2126"/>
<dbReference type="InterPro" id="IPR030391">
    <property type="entry name" value="MeTrfase_TrmA_CS"/>
</dbReference>
<dbReference type="OrthoDB" id="9804590at2"/>
<dbReference type="PROSITE" id="PS50926">
    <property type="entry name" value="TRAM"/>
    <property type="match status" value="1"/>
</dbReference>
<dbReference type="SUPFAM" id="SSF50249">
    <property type="entry name" value="Nucleic acid-binding proteins"/>
    <property type="match status" value="1"/>
</dbReference>
<dbReference type="FunFam" id="3.40.50.150:FF:000009">
    <property type="entry name" value="23S rRNA (Uracil(1939)-C(5))-methyltransferase RlmD"/>
    <property type="match status" value="1"/>
</dbReference>
<evidence type="ECO:0000256" key="5">
    <source>
        <dbReference type="PROSITE-ProRule" id="PRU10015"/>
    </source>
</evidence>
<accession>Q3B113</accession>
<feature type="binding site" evidence="4">
    <location>
        <position position="356"/>
    </location>
    <ligand>
        <name>S-adenosyl-L-methionine</name>
        <dbReference type="ChEBI" id="CHEBI:59789"/>
    </ligand>
</feature>
<dbReference type="EC" id="2.1.1.-" evidence="7"/>
<feature type="binding site" evidence="4">
    <location>
        <position position="335"/>
    </location>
    <ligand>
        <name>S-adenosyl-L-methionine</name>
        <dbReference type="ChEBI" id="CHEBI:59789"/>
    </ligand>
</feature>
<dbReference type="GO" id="GO:0070041">
    <property type="term" value="F:rRNA (uridine-C5-)-methyltransferase activity"/>
    <property type="evidence" value="ECO:0007669"/>
    <property type="project" value="TreeGrafter"/>
</dbReference>
<feature type="domain" description="TRAM" evidence="6">
    <location>
        <begin position="5"/>
        <end position="65"/>
    </location>
</feature>
<dbReference type="PROSITE" id="PS01231">
    <property type="entry name" value="TRMA_2"/>
    <property type="match status" value="1"/>
</dbReference>
<dbReference type="RefSeq" id="WP_011358838.1">
    <property type="nucleotide sequence ID" value="NC_007512.1"/>
</dbReference>
<evidence type="ECO:0000313" key="8">
    <source>
        <dbReference type="Proteomes" id="UP000002709"/>
    </source>
</evidence>
<evidence type="ECO:0000256" key="2">
    <source>
        <dbReference type="ARBA" id="ARBA00022679"/>
    </source>
</evidence>
<feature type="binding site" evidence="4">
    <location>
        <position position="406"/>
    </location>
    <ligand>
        <name>S-adenosyl-L-methionine</name>
        <dbReference type="ChEBI" id="CHEBI:59789"/>
    </ligand>
</feature>
<dbReference type="Pfam" id="PF01938">
    <property type="entry name" value="TRAM"/>
    <property type="match status" value="1"/>
</dbReference>
<proteinExistence type="inferred from homology"/>
<keyword evidence="3 4" id="KW-0949">S-adenosyl-L-methionine</keyword>
<keyword evidence="8" id="KW-1185">Reference proteome</keyword>
<dbReference type="Gene3D" id="2.40.50.1070">
    <property type="match status" value="1"/>
</dbReference>
<feature type="active site" description="Nucleophile" evidence="4">
    <location>
        <position position="433"/>
    </location>
</feature>
<feature type="active site" evidence="5">
    <location>
        <position position="433"/>
    </location>
</feature>
<evidence type="ECO:0000256" key="3">
    <source>
        <dbReference type="ARBA" id="ARBA00022691"/>
    </source>
</evidence>
<protein>
    <submittedName>
        <fullName evidence="7">23S rRNA m(5)U-1939 methyltransferase</fullName>
        <ecNumber evidence="7">2.1.1.-</ecNumber>
    </submittedName>
</protein>
<evidence type="ECO:0000256" key="1">
    <source>
        <dbReference type="ARBA" id="ARBA00022603"/>
    </source>
</evidence>
<dbReference type="EMBL" id="CP000096">
    <property type="protein sequence ID" value="ABB24968.1"/>
    <property type="molecule type" value="Genomic_DNA"/>
</dbReference>